<reference evidence="1" key="1">
    <citation type="submission" date="2019-08" db="EMBL/GenBank/DDBJ databases">
        <authorList>
            <person name="Kucharzyk K."/>
            <person name="Murdoch R.W."/>
            <person name="Higgins S."/>
            <person name="Loffler F."/>
        </authorList>
    </citation>
    <scope>NUCLEOTIDE SEQUENCE</scope>
</reference>
<organism evidence="1">
    <name type="scientific">bioreactor metagenome</name>
    <dbReference type="NCBI Taxonomy" id="1076179"/>
    <lineage>
        <taxon>unclassified sequences</taxon>
        <taxon>metagenomes</taxon>
        <taxon>ecological metagenomes</taxon>
    </lineage>
</organism>
<evidence type="ECO:0000313" key="1">
    <source>
        <dbReference type="EMBL" id="MPM87132.1"/>
    </source>
</evidence>
<accession>A0A645DEX5</accession>
<protein>
    <submittedName>
        <fullName evidence="1">Uncharacterized protein</fullName>
    </submittedName>
</protein>
<proteinExistence type="predicted"/>
<dbReference type="AlphaFoldDB" id="A0A645DEX5"/>
<dbReference type="EMBL" id="VSSQ01035022">
    <property type="protein sequence ID" value="MPM87132.1"/>
    <property type="molecule type" value="Genomic_DNA"/>
</dbReference>
<comment type="caution">
    <text evidence="1">The sequence shown here is derived from an EMBL/GenBank/DDBJ whole genome shotgun (WGS) entry which is preliminary data.</text>
</comment>
<gene>
    <name evidence="1" type="ORF">SDC9_134225</name>
</gene>
<name>A0A645DEX5_9ZZZZ</name>
<sequence>MLAGLGFPTAGEPSPAGLVVGDLLVNTPASVGGGFSEDDQEYQRALSALGLEGWPLATVPRLSRLWVRGAGAGWLLAGLMIESPEPIHRPGRLTVSLALKSAAGGETSFDIGRSDRSGSRLIHLASRPFQVNDPLGGFAQFVLRARSWLGTEVIDLRGMSAVPRRPAFWEDPS</sequence>